<dbReference type="GO" id="GO:0005774">
    <property type="term" value="C:vacuolar membrane"/>
    <property type="evidence" value="ECO:0007669"/>
    <property type="project" value="TreeGrafter"/>
</dbReference>
<feature type="repeat" description="WD" evidence="4">
    <location>
        <begin position="187"/>
        <end position="229"/>
    </location>
</feature>
<dbReference type="GO" id="GO:0034198">
    <property type="term" value="P:cellular response to amino acid starvation"/>
    <property type="evidence" value="ECO:0007669"/>
    <property type="project" value="TreeGrafter"/>
</dbReference>
<dbReference type="Gene3D" id="2.130.10.10">
    <property type="entry name" value="YVTN repeat-like/Quinoprotein amine dehydrogenase"/>
    <property type="match status" value="2"/>
</dbReference>
<keyword evidence="2" id="KW-0677">Repeat</keyword>
<dbReference type="GO" id="GO:0035859">
    <property type="term" value="C:Seh1-associated complex"/>
    <property type="evidence" value="ECO:0007669"/>
    <property type="project" value="TreeGrafter"/>
</dbReference>
<dbReference type="SUPFAM" id="SSF54495">
    <property type="entry name" value="UBC-like"/>
    <property type="match status" value="1"/>
</dbReference>
<dbReference type="AlphaFoldDB" id="A0A6P8Y8R6"/>
<dbReference type="InterPro" id="IPR006575">
    <property type="entry name" value="RWD_dom"/>
</dbReference>
<dbReference type="PROSITE" id="PS50908">
    <property type="entry name" value="RWD"/>
    <property type="match status" value="1"/>
</dbReference>
<dbReference type="Proteomes" id="UP000515158">
    <property type="component" value="Unplaced"/>
</dbReference>
<dbReference type="FunCoup" id="A0A6P8Y8R6">
    <property type="interactions" value="767"/>
</dbReference>
<dbReference type="RefSeq" id="XP_034236038.1">
    <property type="nucleotide sequence ID" value="XM_034380147.1"/>
</dbReference>
<organism evidence="8">
    <name type="scientific">Thrips palmi</name>
    <name type="common">Melon thrips</name>
    <dbReference type="NCBI Taxonomy" id="161013"/>
    <lineage>
        <taxon>Eukaryota</taxon>
        <taxon>Metazoa</taxon>
        <taxon>Ecdysozoa</taxon>
        <taxon>Arthropoda</taxon>
        <taxon>Hexapoda</taxon>
        <taxon>Insecta</taxon>
        <taxon>Pterygota</taxon>
        <taxon>Neoptera</taxon>
        <taxon>Paraneoptera</taxon>
        <taxon>Thysanoptera</taxon>
        <taxon>Terebrantia</taxon>
        <taxon>Thripoidea</taxon>
        <taxon>Thripidae</taxon>
        <taxon>Thrips</taxon>
    </lineage>
</organism>
<evidence type="ECO:0000256" key="1">
    <source>
        <dbReference type="ARBA" id="ARBA00022574"/>
    </source>
</evidence>
<evidence type="ECO:0000256" key="2">
    <source>
        <dbReference type="ARBA" id="ARBA00022737"/>
    </source>
</evidence>
<feature type="compositionally biased region" description="Polar residues" evidence="5">
    <location>
        <begin position="391"/>
        <end position="408"/>
    </location>
</feature>
<dbReference type="Pfam" id="PF00400">
    <property type="entry name" value="WD40"/>
    <property type="match status" value="3"/>
</dbReference>
<evidence type="ECO:0000256" key="3">
    <source>
        <dbReference type="ARBA" id="ARBA00038452"/>
    </source>
</evidence>
<name>A0A6P8Y8R6_THRPL</name>
<feature type="compositionally biased region" description="Low complexity" evidence="5">
    <location>
        <begin position="428"/>
        <end position="439"/>
    </location>
</feature>
<accession>A0A6P8Y8R6</accession>
<evidence type="ECO:0000256" key="5">
    <source>
        <dbReference type="SAM" id="MobiDB-lite"/>
    </source>
</evidence>
<dbReference type="GO" id="GO:0035591">
    <property type="term" value="F:signaling adaptor activity"/>
    <property type="evidence" value="ECO:0007669"/>
    <property type="project" value="TreeGrafter"/>
</dbReference>
<sequence length="1030" mass="114467">MATRWSSEYIVAEHRDLQANAMAVDYTGNYVLLAGRRYLAIKNLNEQSDRLHKVPRQSKYEVGAAEWNPNPSHKELCALSSNQRVEVLSWANGDLEQRHSLKSHTRVVSDVNWHRFDPNLLASCSIDTFIHVWDMRDTRRPSQSLSAVAGSTQVRWNRLSSFLLATAHDGDIKLWDQRKGTAPVVYISAHLAKIHGLDWSPLHEDQLATSSQDGTVKLFDITNPRKAEGVLTTSMPVWRARYTPFGEGLVTVVVPQLRRGENSLLLWNINNQAAPVHTFVGHTDVVLEFEWRRVNQDSSDFELITWSRDQSLRIWRIEPFLQKLCGHEPDIDHVLDPQDLIDDLPQNAHESSLSDYQRHRYNDHSMPQNLQQLTLDNASVLSEMLSASGRNSLSLSLDGTSETTDDSQGGSILGGVGGGGGGGGRGGSSSLSNGSVTRGGSVGDSGGEERISSVRSPTQPKSLQQEFSHINLNITNVDVDMMDPVKRVCTVTVSANGHVAVLQISFPPTYPYTTPPTFQFLQGTSLNPASKSKLQKVLKHTAQQRVRKNRTCLDPCLRQLVSSLQQLSLSEDNESKTATFPRLQSQPSPYLDANNMYRSFQDANIPFPRTSGAKFCGAGVLVCFGRGPTTKRLPLHSEMWTPRSLSALGGAWTPGTPTHNYTSVSSYYYQERGQVSRVRPRGLHTNSRGLVGRLTPTRITRAAVLIYDASPLFLLHRELGEKYVINSHDIVNSCQRNAAVAASVNRRDLVQAWTTASLVASNPEADPDDGVPWTNHPFGRSLIESMIAHFAHQSDIQMAAMLCCIFSPRPDHQDMNRFKSTLCKAVNVSRLPSGKWWSKPGGSPYHTIHPLDTSLEGWNYPLLKQNRSNSWSDSLEGLKVNEVREVGYGGSSLNLFTNSNEKGMLDEKKTWLYDEYKRIYADVLHRWGLLGARAKVMKYMSATPEVHRGVEFVTVCCSGQNNSATCGECKRLSLQCVICHISVRGPSNVCLFCGHGGHTLHMQAWFRKETRCPTGCGCNCLAESSSIIEP</sequence>
<evidence type="ECO:0000259" key="6">
    <source>
        <dbReference type="PROSITE" id="PS50908"/>
    </source>
</evidence>
<dbReference type="InterPro" id="IPR015943">
    <property type="entry name" value="WD40/YVTN_repeat-like_dom_sf"/>
</dbReference>
<dbReference type="PANTHER" id="PTHR46170:SF1">
    <property type="entry name" value="GATOR COMPLEX PROTEIN WDR59"/>
    <property type="match status" value="1"/>
</dbReference>
<keyword evidence="7" id="KW-1185">Reference proteome</keyword>
<dbReference type="KEGG" id="tpal:117642205"/>
<dbReference type="InterPro" id="IPR049566">
    <property type="entry name" value="WDR59_RTC1-like_RING_Znf"/>
</dbReference>
<dbReference type="InterPro" id="IPR036322">
    <property type="entry name" value="WD40_repeat_dom_sf"/>
</dbReference>
<proteinExistence type="inferred from homology"/>
<dbReference type="InterPro" id="IPR016135">
    <property type="entry name" value="UBQ-conjugating_enzyme/RWD"/>
</dbReference>
<dbReference type="OrthoDB" id="311712at2759"/>
<dbReference type="CTD" id="79726"/>
<feature type="compositionally biased region" description="Polar residues" evidence="5">
    <location>
        <begin position="453"/>
        <end position="464"/>
    </location>
</feature>
<dbReference type="SMART" id="SM00320">
    <property type="entry name" value="WD40"/>
    <property type="match status" value="4"/>
</dbReference>
<evidence type="ECO:0000313" key="7">
    <source>
        <dbReference type="Proteomes" id="UP000515158"/>
    </source>
</evidence>
<dbReference type="InterPro" id="IPR039456">
    <property type="entry name" value="WDR59_mRING-H2-C3H3C2"/>
</dbReference>
<dbReference type="InParanoid" id="A0A6P8Y8R6"/>
<dbReference type="PROSITE" id="PS50082">
    <property type="entry name" value="WD_REPEATS_2"/>
    <property type="match status" value="2"/>
</dbReference>
<protein>
    <submittedName>
        <fullName evidence="8">GATOR complex protein WDR59 isoform X1</fullName>
    </submittedName>
</protein>
<gene>
    <name evidence="8" type="primary">LOC117642205</name>
</gene>
<dbReference type="GeneID" id="117642205"/>
<evidence type="ECO:0000256" key="4">
    <source>
        <dbReference type="PROSITE-ProRule" id="PRU00221"/>
    </source>
</evidence>
<dbReference type="SUPFAM" id="SSF50978">
    <property type="entry name" value="WD40 repeat-like"/>
    <property type="match status" value="1"/>
</dbReference>
<reference evidence="8" key="1">
    <citation type="submission" date="2025-08" db="UniProtKB">
        <authorList>
            <consortium name="RefSeq"/>
        </authorList>
    </citation>
    <scope>IDENTIFICATION</scope>
    <source>
        <tissue evidence="8">Total insect</tissue>
    </source>
</reference>
<dbReference type="Gene3D" id="3.10.110.10">
    <property type="entry name" value="Ubiquitin Conjugating Enzyme"/>
    <property type="match status" value="1"/>
</dbReference>
<dbReference type="PROSITE" id="PS00678">
    <property type="entry name" value="WD_REPEATS_1"/>
    <property type="match status" value="1"/>
</dbReference>
<dbReference type="Pfam" id="PF05773">
    <property type="entry name" value="RWD"/>
    <property type="match status" value="1"/>
</dbReference>
<feature type="repeat" description="WD" evidence="4">
    <location>
        <begin position="101"/>
        <end position="143"/>
    </location>
</feature>
<comment type="similarity">
    <text evidence="3">Belongs to the WD repeat WDR59 family.</text>
</comment>
<dbReference type="InterPro" id="IPR019775">
    <property type="entry name" value="WD40_repeat_CS"/>
</dbReference>
<dbReference type="InterPro" id="IPR001680">
    <property type="entry name" value="WD40_rpt"/>
</dbReference>
<dbReference type="CDD" id="cd16692">
    <property type="entry name" value="mRING-H2-C3H3C2_WDR59"/>
    <property type="match status" value="1"/>
</dbReference>
<dbReference type="Pfam" id="PF17120">
    <property type="entry name" value="zf-RING_16"/>
    <property type="match status" value="1"/>
</dbReference>
<evidence type="ECO:0000313" key="8">
    <source>
        <dbReference type="RefSeq" id="XP_034236038.1"/>
    </source>
</evidence>
<feature type="compositionally biased region" description="Gly residues" evidence="5">
    <location>
        <begin position="411"/>
        <end position="427"/>
    </location>
</feature>
<dbReference type="GO" id="GO:1904263">
    <property type="term" value="P:positive regulation of TORC1 signaling"/>
    <property type="evidence" value="ECO:0007669"/>
    <property type="project" value="TreeGrafter"/>
</dbReference>
<feature type="region of interest" description="Disordered" evidence="5">
    <location>
        <begin position="391"/>
        <end position="464"/>
    </location>
</feature>
<feature type="domain" description="RWD" evidence="6">
    <location>
        <begin position="465"/>
        <end position="567"/>
    </location>
</feature>
<dbReference type="InterPro" id="IPR049567">
    <property type="entry name" value="WDR59-like"/>
</dbReference>
<dbReference type="PANTHER" id="PTHR46170">
    <property type="entry name" value="GATOR COMPLEX PROTEIN WDR59"/>
    <property type="match status" value="1"/>
</dbReference>
<keyword evidence="1 4" id="KW-0853">WD repeat</keyword>